<keyword evidence="1" id="KW-0812">Transmembrane</keyword>
<keyword evidence="1" id="KW-1133">Transmembrane helix</keyword>
<reference evidence="3 4" key="1">
    <citation type="submission" date="2019-02" db="EMBL/GenBank/DDBJ databases">
        <title>Deep-cultivation of Planctomycetes and their phenomic and genomic characterization uncovers novel biology.</title>
        <authorList>
            <person name="Wiegand S."/>
            <person name="Jogler M."/>
            <person name="Boedeker C."/>
            <person name="Pinto D."/>
            <person name="Vollmers J."/>
            <person name="Rivas-Marin E."/>
            <person name="Kohn T."/>
            <person name="Peeters S.H."/>
            <person name="Heuer A."/>
            <person name="Rast P."/>
            <person name="Oberbeckmann S."/>
            <person name="Bunk B."/>
            <person name="Jeske O."/>
            <person name="Meyerdierks A."/>
            <person name="Storesund J.E."/>
            <person name="Kallscheuer N."/>
            <person name="Luecker S."/>
            <person name="Lage O.M."/>
            <person name="Pohl T."/>
            <person name="Merkel B.J."/>
            <person name="Hornburger P."/>
            <person name="Mueller R.-W."/>
            <person name="Bruemmer F."/>
            <person name="Labrenz M."/>
            <person name="Spormann A.M."/>
            <person name="Op Den Camp H."/>
            <person name="Overmann J."/>
            <person name="Amann R."/>
            <person name="Jetten M.S.M."/>
            <person name="Mascher T."/>
            <person name="Medema M.H."/>
            <person name="Devos D.P."/>
            <person name="Kaster A.-K."/>
            <person name="Ovreas L."/>
            <person name="Rohde M."/>
            <person name="Galperin M.Y."/>
            <person name="Jogler C."/>
        </authorList>
    </citation>
    <scope>NUCLEOTIDE SEQUENCE [LARGE SCALE GENOMIC DNA]</scope>
    <source>
        <strain evidence="3 4">CA85</strain>
    </source>
</reference>
<dbReference type="PANTHER" id="PTHR37938:SF1">
    <property type="entry name" value="BLL0215 PROTEIN"/>
    <property type="match status" value="1"/>
</dbReference>
<gene>
    <name evidence="3" type="ORF">CA85_09710</name>
</gene>
<keyword evidence="4" id="KW-1185">Reference proteome</keyword>
<keyword evidence="1" id="KW-0472">Membrane</keyword>
<evidence type="ECO:0000256" key="1">
    <source>
        <dbReference type="SAM" id="Phobius"/>
    </source>
</evidence>
<proteinExistence type="predicted"/>
<comment type="caution">
    <text evidence="3">The sequence shown here is derived from an EMBL/GenBank/DDBJ whole genome shotgun (WGS) entry which is preliminary data.</text>
</comment>
<protein>
    <submittedName>
        <fullName evidence="3">Bacterial membrane flanked domain protein</fullName>
    </submittedName>
</protein>
<feature type="transmembrane region" description="Helical" evidence="1">
    <location>
        <begin position="82"/>
        <end position="100"/>
    </location>
</feature>
<sequence>MQVLASKCPYCGHSVETTVDHLEERIVCPACDKPFEMEIPRVSVTSVRETGDETDPSVHGLAEAQGEQTLLKIHPVVFRRRPLGTLCILIVWGAAGYLFVRSLGADEGNSFGWIALAAVVASLLVVAYWYILSVATTLTITDNRTIFREGIISRDTSEVQHDDVRNIQIEQTFSQRLVGVGDIGISSSGQDDLEIVAVAMPDPAGAVDLIRENQE</sequence>
<organism evidence="3 4">
    <name type="scientific">Allorhodopirellula solitaria</name>
    <dbReference type="NCBI Taxonomy" id="2527987"/>
    <lineage>
        <taxon>Bacteria</taxon>
        <taxon>Pseudomonadati</taxon>
        <taxon>Planctomycetota</taxon>
        <taxon>Planctomycetia</taxon>
        <taxon>Pirellulales</taxon>
        <taxon>Pirellulaceae</taxon>
        <taxon>Allorhodopirellula</taxon>
    </lineage>
</organism>
<dbReference type="EMBL" id="SJPK01000002">
    <property type="protein sequence ID" value="TWT74085.1"/>
    <property type="molecule type" value="Genomic_DNA"/>
</dbReference>
<dbReference type="AlphaFoldDB" id="A0A5C5YHF7"/>
<name>A0A5C5YHF7_9BACT</name>
<dbReference type="Proteomes" id="UP000318053">
    <property type="component" value="Unassembled WGS sequence"/>
</dbReference>
<evidence type="ECO:0000259" key="2">
    <source>
        <dbReference type="Pfam" id="PF03703"/>
    </source>
</evidence>
<dbReference type="OrthoDB" id="288063at2"/>
<accession>A0A5C5YHF7</accession>
<dbReference type="Pfam" id="PF03703">
    <property type="entry name" value="bPH_2"/>
    <property type="match status" value="1"/>
</dbReference>
<evidence type="ECO:0000313" key="3">
    <source>
        <dbReference type="EMBL" id="TWT74085.1"/>
    </source>
</evidence>
<dbReference type="InterPro" id="IPR005182">
    <property type="entry name" value="YdbS-like_PH"/>
</dbReference>
<evidence type="ECO:0000313" key="4">
    <source>
        <dbReference type="Proteomes" id="UP000318053"/>
    </source>
</evidence>
<feature type="transmembrane region" description="Helical" evidence="1">
    <location>
        <begin position="112"/>
        <end position="131"/>
    </location>
</feature>
<dbReference type="PANTHER" id="PTHR37938">
    <property type="entry name" value="BLL0215 PROTEIN"/>
    <property type="match status" value="1"/>
</dbReference>
<feature type="domain" description="YdbS-like PH" evidence="2">
    <location>
        <begin position="135"/>
        <end position="204"/>
    </location>
</feature>